<accession>A0ABU1HQP6</accession>
<comment type="caution">
    <text evidence="1">The sequence shown here is derived from an EMBL/GenBank/DDBJ whole genome shotgun (WGS) entry which is preliminary data.</text>
</comment>
<evidence type="ECO:0000313" key="1">
    <source>
        <dbReference type="EMBL" id="MDR6142370.1"/>
    </source>
</evidence>
<proteinExistence type="predicted"/>
<protein>
    <submittedName>
        <fullName evidence="1">Uncharacterized protein</fullName>
    </submittedName>
</protein>
<keyword evidence="2" id="KW-1185">Reference proteome</keyword>
<gene>
    <name evidence="1" type="ORF">QE375_001924</name>
</gene>
<evidence type="ECO:0000313" key="2">
    <source>
        <dbReference type="Proteomes" id="UP001249291"/>
    </source>
</evidence>
<dbReference type="Proteomes" id="UP001249291">
    <property type="component" value="Unassembled WGS sequence"/>
</dbReference>
<sequence>MRAQHRPQLVMVDDHAARFCATHRVIIDNAPGWARRIIFTEISDDGGARFRYEFEDERFTILERWEVTPDGSLTYGLNSDDEPEISCKGDALLEMVANYIDGTGK</sequence>
<name>A0ABU1HQP6_9MICO</name>
<dbReference type="EMBL" id="JAVIZQ010000001">
    <property type="protein sequence ID" value="MDR6142370.1"/>
    <property type="molecule type" value="Genomic_DNA"/>
</dbReference>
<reference evidence="1 2" key="1">
    <citation type="submission" date="2023-08" db="EMBL/GenBank/DDBJ databases">
        <title>Functional and genomic diversity of the sorghum phyllosphere microbiome.</title>
        <authorList>
            <person name="Shade A."/>
        </authorList>
    </citation>
    <scope>NUCLEOTIDE SEQUENCE [LARGE SCALE GENOMIC DNA]</scope>
    <source>
        <strain evidence="1 2">SORGH_AS_0445</strain>
    </source>
</reference>
<organism evidence="1 2">
    <name type="scientific">Microbacterium foliorum</name>
    <dbReference type="NCBI Taxonomy" id="104336"/>
    <lineage>
        <taxon>Bacteria</taxon>
        <taxon>Bacillati</taxon>
        <taxon>Actinomycetota</taxon>
        <taxon>Actinomycetes</taxon>
        <taxon>Micrococcales</taxon>
        <taxon>Microbacteriaceae</taxon>
        <taxon>Microbacterium</taxon>
    </lineage>
</organism>